<protein>
    <submittedName>
        <fullName evidence="2">Uncharacterized protein</fullName>
    </submittedName>
</protein>
<evidence type="ECO:0000313" key="2">
    <source>
        <dbReference type="EMBL" id="ADX48640.1"/>
    </source>
</evidence>
<name>F0QCQ1_PARA1</name>
<dbReference type="HOGENOM" id="CLU_1529332_0_0_4"/>
<feature type="signal peptide" evidence="1">
    <location>
        <begin position="1"/>
        <end position="29"/>
    </location>
</feature>
<keyword evidence="3" id="KW-1185">Reference proteome</keyword>
<evidence type="ECO:0000256" key="1">
    <source>
        <dbReference type="SAM" id="SignalP"/>
    </source>
</evidence>
<keyword evidence="1" id="KW-0732">Signal</keyword>
<sequence>MKAAAGKTKRRAVMALAVCVAGGALPALARPPTAMPSAGADPAFSTPDRRQLPGVAVLQSFLATLGRPQGTQRFCFVVERLPADPATPERQQLLRMVWTTGSRLYTLPWPSRIGDRDENPLFAGQALAWMRSADLKDGVVDTDAELFGSSFLVTRTWANRITRQCRRTGVQVWIVPDRRPALSLPRPAPAG</sequence>
<dbReference type="EMBL" id="CP002521">
    <property type="protein sequence ID" value="ADX48640.1"/>
    <property type="molecule type" value="Genomic_DNA"/>
</dbReference>
<dbReference type="Proteomes" id="UP000002482">
    <property type="component" value="Chromosome"/>
</dbReference>
<gene>
    <name evidence="2" type="ordered locus">Acav_4762</name>
</gene>
<dbReference type="GeneID" id="34237171"/>
<evidence type="ECO:0000313" key="3">
    <source>
        <dbReference type="Proteomes" id="UP000002482"/>
    </source>
</evidence>
<organism evidence="2 3">
    <name type="scientific">Paracidovorax avenae (strain ATCC 19860 / DSM 7227 / CCUG 15838 / JCM 20985 / LMG 2117 / NCPPB 1011)</name>
    <name type="common">Acidovorax avenae</name>
    <dbReference type="NCBI Taxonomy" id="643561"/>
    <lineage>
        <taxon>Bacteria</taxon>
        <taxon>Pseudomonadati</taxon>
        <taxon>Pseudomonadota</taxon>
        <taxon>Betaproteobacteria</taxon>
        <taxon>Burkholderiales</taxon>
        <taxon>Comamonadaceae</taxon>
        <taxon>Paracidovorax</taxon>
    </lineage>
</organism>
<dbReference type="KEGG" id="aaa:Acav_4762"/>
<feature type="chain" id="PRO_5003255186" evidence="1">
    <location>
        <begin position="30"/>
        <end position="191"/>
    </location>
</feature>
<dbReference type="OrthoDB" id="8812039at2"/>
<accession>F0QCQ1</accession>
<dbReference type="RefSeq" id="WP_013597101.1">
    <property type="nucleotide sequence ID" value="NC_015138.1"/>
</dbReference>
<dbReference type="AlphaFoldDB" id="F0QCQ1"/>
<proteinExistence type="predicted"/>
<reference evidence="2" key="1">
    <citation type="submission" date="2011-02" db="EMBL/GenBank/DDBJ databases">
        <title>Complete sequence of Acidovorax avenae subsp. avenae ATCC 19860.</title>
        <authorList>
            <consortium name="US DOE Joint Genome Institute"/>
            <person name="Lucas S."/>
            <person name="Copeland A."/>
            <person name="Lapidus A."/>
            <person name="Cheng J.-F."/>
            <person name="Goodwin L."/>
            <person name="Pitluck S."/>
            <person name="Chertkov O."/>
            <person name="Held B."/>
            <person name="Detter J.C."/>
            <person name="Han C."/>
            <person name="Tapia R."/>
            <person name="Land M."/>
            <person name="Hauser L."/>
            <person name="Kyrpides N."/>
            <person name="Ivanova N."/>
            <person name="Ovchinnikova G."/>
            <person name="Pagani I."/>
            <person name="Gordon S."/>
            <person name="Woyke T."/>
        </authorList>
    </citation>
    <scope>NUCLEOTIDE SEQUENCE</scope>
    <source>
        <strain evidence="2">ATCC 19860</strain>
    </source>
</reference>